<dbReference type="Proteomes" id="UP001497623">
    <property type="component" value="Unassembled WGS sequence"/>
</dbReference>
<dbReference type="InterPro" id="IPR001304">
    <property type="entry name" value="C-type_lectin-like"/>
</dbReference>
<dbReference type="InterPro" id="IPR016187">
    <property type="entry name" value="CTDL_fold"/>
</dbReference>
<dbReference type="Pfam" id="PF00059">
    <property type="entry name" value="Lectin_C"/>
    <property type="match status" value="1"/>
</dbReference>
<name>A0AAV2SGE9_MEGNR</name>
<keyword evidence="1" id="KW-0732">Signal</keyword>
<dbReference type="CDD" id="cd00037">
    <property type="entry name" value="CLECT"/>
    <property type="match status" value="1"/>
</dbReference>
<dbReference type="Gene3D" id="3.10.100.10">
    <property type="entry name" value="Mannose-Binding Protein A, subunit A"/>
    <property type="match status" value="1"/>
</dbReference>
<dbReference type="AlphaFoldDB" id="A0AAV2SGE9"/>
<evidence type="ECO:0000259" key="2">
    <source>
        <dbReference type="PROSITE" id="PS50041"/>
    </source>
</evidence>
<dbReference type="PROSITE" id="PS50041">
    <property type="entry name" value="C_TYPE_LECTIN_2"/>
    <property type="match status" value="1"/>
</dbReference>
<feature type="non-terminal residue" evidence="3">
    <location>
        <position position="143"/>
    </location>
</feature>
<feature type="domain" description="C-type lectin" evidence="2">
    <location>
        <begin position="44"/>
        <end position="143"/>
    </location>
</feature>
<protein>
    <recommendedName>
        <fullName evidence="2">C-type lectin domain-containing protein</fullName>
    </recommendedName>
</protein>
<dbReference type="PANTHER" id="PTHR45710">
    <property type="entry name" value="C-TYPE LECTIN DOMAIN-CONTAINING PROTEIN 180"/>
    <property type="match status" value="1"/>
</dbReference>
<gene>
    <name evidence="3" type="ORF">MNOR_LOCUS35998</name>
</gene>
<evidence type="ECO:0000256" key="1">
    <source>
        <dbReference type="SAM" id="SignalP"/>
    </source>
</evidence>
<sequence>RIMFLIFINLMFFWIHTSIAAVACPSPFSPVGEQCLLVLGGGSFGKDDRSWHKALDKCQQRGGTLAQLRDSTQLVKHIRSNDPSKRTWSFWVGAKRENENEEFRWTRSGRYVSNWDDGQPDNGGFFNFLAGGENCVELMVRNG</sequence>
<dbReference type="PANTHER" id="PTHR45710:SF26">
    <property type="entry name" value="RH26557P"/>
    <property type="match status" value="1"/>
</dbReference>
<comment type="caution">
    <text evidence="3">The sequence shown here is derived from an EMBL/GenBank/DDBJ whole genome shotgun (WGS) entry which is preliminary data.</text>
</comment>
<dbReference type="InterPro" id="IPR050828">
    <property type="entry name" value="C-type_lectin/matrix_domain"/>
</dbReference>
<dbReference type="SUPFAM" id="SSF56436">
    <property type="entry name" value="C-type lectin-like"/>
    <property type="match status" value="1"/>
</dbReference>
<dbReference type="EMBL" id="CAXKWB010062891">
    <property type="protein sequence ID" value="CAL4185859.1"/>
    <property type="molecule type" value="Genomic_DNA"/>
</dbReference>
<accession>A0AAV2SGE9</accession>
<evidence type="ECO:0000313" key="3">
    <source>
        <dbReference type="EMBL" id="CAL4185859.1"/>
    </source>
</evidence>
<feature type="non-terminal residue" evidence="3">
    <location>
        <position position="1"/>
    </location>
</feature>
<organism evidence="3 4">
    <name type="scientific">Meganyctiphanes norvegica</name>
    <name type="common">Northern krill</name>
    <name type="synonym">Thysanopoda norvegica</name>
    <dbReference type="NCBI Taxonomy" id="48144"/>
    <lineage>
        <taxon>Eukaryota</taxon>
        <taxon>Metazoa</taxon>
        <taxon>Ecdysozoa</taxon>
        <taxon>Arthropoda</taxon>
        <taxon>Crustacea</taxon>
        <taxon>Multicrustacea</taxon>
        <taxon>Malacostraca</taxon>
        <taxon>Eumalacostraca</taxon>
        <taxon>Eucarida</taxon>
        <taxon>Euphausiacea</taxon>
        <taxon>Euphausiidae</taxon>
        <taxon>Meganyctiphanes</taxon>
    </lineage>
</organism>
<dbReference type="InterPro" id="IPR016186">
    <property type="entry name" value="C-type_lectin-like/link_sf"/>
</dbReference>
<keyword evidence="4" id="KW-1185">Reference proteome</keyword>
<proteinExistence type="predicted"/>
<feature type="signal peptide" evidence="1">
    <location>
        <begin position="1"/>
        <end position="20"/>
    </location>
</feature>
<evidence type="ECO:0000313" key="4">
    <source>
        <dbReference type="Proteomes" id="UP001497623"/>
    </source>
</evidence>
<feature type="chain" id="PRO_5043618182" description="C-type lectin domain-containing protein" evidence="1">
    <location>
        <begin position="21"/>
        <end position="143"/>
    </location>
</feature>
<reference evidence="3 4" key="1">
    <citation type="submission" date="2024-05" db="EMBL/GenBank/DDBJ databases">
        <authorList>
            <person name="Wallberg A."/>
        </authorList>
    </citation>
    <scope>NUCLEOTIDE SEQUENCE [LARGE SCALE GENOMIC DNA]</scope>
</reference>